<feature type="transmembrane region" description="Helical" evidence="16">
    <location>
        <begin position="498"/>
        <end position="517"/>
    </location>
</feature>
<keyword evidence="21" id="KW-1185">Reference proteome</keyword>
<protein>
    <recommendedName>
        <fullName evidence="4">non-specific protein-tyrosine kinase</fullName>
        <ecNumber evidence="4">2.7.10.2</ecNumber>
    </recommendedName>
</protein>
<evidence type="ECO:0000256" key="10">
    <source>
        <dbReference type="ARBA" id="ARBA00022777"/>
    </source>
</evidence>
<evidence type="ECO:0000256" key="6">
    <source>
        <dbReference type="ARBA" id="ARBA00022519"/>
    </source>
</evidence>
<accession>A0A2S7UFH6</accession>
<dbReference type="GO" id="GO:0005886">
    <property type="term" value="C:plasma membrane"/>
    <property type="evidence" value="ECO:0007669"/>
    <property type="project" value="UniProtKB-SubCell"/>
</dbReference>
<evidence type="ECO:0000256" key="12">
    <source>
        <dbReference type="ARBA" id="ARBA00022989"/>
    </source>
</evidence>
<dbReference type="PANTHER" id="PTHR32309:SF13">
    <property type="entry name" value="FERRIC ENTEROBACTIN TRANSPORT PROTEIN FEPE"/>
    <property type="match status" value="1"/>
</dbReference>
<feature type="domain" description="AAA" evidence="18">
    <location>
        <begin position="587"/>
        <end position="738"/>
    </location>
</feature>
<reference evidence="20 21" key="1">
    <citation type="submission" date="2017-01" db="EMBL/GenBank/DDBJ databases">
        <title>Trade-off between light-utilization and light-protection in marine flavobacteria.</title>
        <authorList>
            <person name="Kumagai Y."/>
            <person name="Yoshizawa S."/>
            <person name="Kogure K."/>
            <person name="Iwasaki W."/>
        </authorList>
    </citation>
    <scope>NUCLEOTIDE SEQUENCE [LARGE SCALE GENOMIC DNA]</scope>
    <source>
        <strain evidence="20 21">KCTC 32109</strain>
    </source>
</reference>
<keyword evidence="5" id="KW-1003">Cell membrane</keyword>
<comment type="caution">
    <text evidence="20">The sequence shown here is derived from an EMBL/GenBank/DDBJ whole genome shotgun (WGS) entry which is preliminary data.</text>
</comment>
<dbReference type="PANTHER" id="PTHR32309">
    <property type="entry name" value="TYROSINE-PROTEIN KINASE"/>
    <property type="match status" value="1"/>
</dbReference>
<evidence type="ECO:0000313" key="20">
    <source>
        <dbReference type="EMBL" id="PQJ33043.1"/>
    </source>
</evidence>
<keyword evidence="12 16" id="KW-1133">Transmembrane helix</keyword>
<evidence type="ECO:0000256" key="9">
    <source>
        <dbReference type="ARBA" id="ARBA00022741"/>
    </source>
</evidence>
<dbReference type="InterPro" id="IPR027417">
    <property type="entry name" value="P-loop_NTPase"/>
</dbReference>
<dbReference type="SUPFAM" id="SSF52540">
    <property type="entry name" value="P-loop containing nucleoside triphosphate hydrolases"/>
    <property type="match status" value="1"/>
</dbReference>
<name>A0A2S7UFH6_9FLAO</name>
<feature type="transmembrane region" description="Helical" evidence="16">
    <location>
        <begin position="23"/>
        <end position="42"/>
    </location>
</feature>
<dbReference type="Gene3D" id="3.40.50.300">
    <property type="entry name" value="P-loop containing nucleotide triphosphate hydrolases"/>
    <property type="match status" value="1"/>
</dbReference>
<evidence type="ECO:0000256" key="16">
    <source>
        <dbReference type="SAM" id="Phobius"/>
    </source>
</evidence>
<comment type="similarity">
    <text evidence="2">Belongs to the CpsD/CapB family.</text>
</comment>
<evidence type="ECO:0000256" key="4">
    <source>
        <dbReference type="ARBA" id="ARBA00011903"/>
    </source>
</evidence>
<evidence type="ECO:0000256" key="11">
    <source>
        <dbReference type="ARBA" id="ARBA00022840"/>
    </source>
</evidence>
<dbReference type="Pfam" id="PF02706">
    <property type="entry name" value="Wzz"/>
    <property type="match status" value="1"/>
</dbReference>
<dbReference type="AlphaFoldDB" id="A0A2S7UFH6"/>
<evidence type="ECO:0000313" key="21">
    <source>
        <dbReference type="Proteomes" id="UP000239747"/>
    </source>
</evidence>
<dbReference type="InterPro" id="IPR025669">
    <property type="entry name" value="AAA_dom"/>
</dbReference>
<comment type="subcellular location">
    <subcellularLocation>
        <location evidence="1">Cell inner membrane</location>
        <topology evidence="1">Multi-pass membrane protein</topology>
    </subcellularLocation>
</comment>
<dbReference type="RefSeq" id="WP_105072097.1">
    <property type="nucleotide sequence ID" value="NZ_MTPW01000001.1"/>
</dbReference>
<keyword evidence="10 20" id="KW-0418">Kinase</keyword>
<comment type="catalytic activity">
    <reaction evidence="15">
        <text>L-tyrosyl-[protein] + ATP = O-phospho-L-tyrosyl-[protein] + ADP + H(+)</text>
        <dbReference type="Rhea" id="RHEA:10596"/>
        <dbReference type="Rhea" id="RHEA-COMP:10136"/>
        <dbReference type="Rhea" id="RHEA-COMP:20101"/>
        <dbReference type="ChEBI" id="CHEBI:15378"/>
        <dbReference type="ChEBI" id="CHEBI:30616"/>
        <dbReference type="ChEBI" id="CHEBI:46858"/>
        <dbReference type="ChEBI" id="CHEBI:61978"/>
        <dbReference type="ChEBI" id="CHEBI:456216"/>
        <dbReference type="EC" id="2.7.10.2"/>
    </reaction>
</comment>
<dbReference type="InterPro" id="IPR032807">
    <property type="entry name" value="GNVR"/>
</dbReference>
<dbReference type="CDD" id="cd05387">
    <property type="entry name" value="BY-kinase"/>
    <property type="match status" value="1"/>
</dbReference>
<evidence type="ECO:0000256" key="8">
    <source>
        <dbReference type="ARBA" id="ARBA00022692"/>
    </source>
</evidence>
<dbReference type="OrthoDB" id="9794577at2"/>
<keyword evidence="7" id="KW-0808">Transferase</keyword>
<dbReference type="Proteomes" id="UP000239747">
    <property type="component" value="Unassembled WGS sequence"/>
</dbReference>
<evidence type="ECO:0000256" key="15">
    <source>
        <dbReference type="ARBA" id="ARBA00051245"/>
    </source>
</evidence>
<keyword evidence="14" id="KW-0829">Tyrosine-protein kinase</keyword>
<feature type="domain" description="Polysaccharide chain length determinant N-terminal" evidence="17">
    <location>
        <begin position="12"/>
        <end position="104"/>
    </location>
</feature>
<evidence type="ECO:0000256" key="13">
    <source>
        <dbReference type="ARBA" id="ARBA00023136"/>
    </source>
</evidence>
<proteinExistence type="inferred from homology"/>
<evidence type="ECO:0000256" key="2">
    <source>
        <dbReference type="ARBA" id="ARBA00007316"/>
    </source>
</evidence>
<dbReference type="NCBIfam" id="TIGR01007">
    <property type="entry name" value="eps_fam"/>
    <property type="match status" value="1"/>
</dbReference>
<dbReference type="Pfam" id="PF13614">
    <property type="entry name" value="AAA_31"/>
    <property type="match status" value="1"/>
</dbReference>
<evidence type="ECO:0000256" key="3">
    <source>
        <dbReference type="ARBA" id="ARBA00008883"/>
    </source>
</evidence>
<dbReference type="EC" id="2.7.10.2" evidence="4"/>
<dbReference type="GO" id="GO:0004715">
    <property type="term" value="F:non-membrane spanning protein tyrosine kinase activity"/>
    <property type="evidence" value="ECO:0007669"/>
    <property type="project" value="UniProtKB-EC"/>
</dbReference>
<keyword evidence="8 16" id="KW-0812">Transmembrane</keyword>
<keyword evidence="9" id="KW-0547">Nucleotide-binding</keyword>
<organism evidence="20 21">
    <name type="scientific">Nonlabens arenilitoris</name>
    <dbReference type="NCBI Taxonomy" id="1217969"/>
    <lineage>
        <taxon>Bacteria</taxon>
        <taxon>Pseudomonadati</taxon>
        <taxon>Bacteroidota</taxon>
        <taxon>Flavobacteriia</taxon>
        <taxon>Flavobacteriales</taxon>
        <taxon>Flavobacteriaceae</taxon>
        <taxon>Nonlabens</taxon>
    </lineage>
</organism>
<dbReference type="GO" id="GO:0005524">
    <property type="term" value="F:ATP binding"/>
    <property type="evidence" value="ECO:0007669"/>
    <property type="project" value="UniProtKB-KW"/>
</dbReference>
<dbReference type="InterPro" id="IPR003856">
    <property type="entry name" value="LPS_length_determ_N"/>
</dbReference>
<evidence type="ECO:0000256" key="7">
    <source>
        <dbReference type="ARBA" id="ARBA00022679"/>
    </source>
</evidence>
<evidence type="ECO:0000256" key="14">
    <source>
        <dbReference type="ARBA" id="ARBA00023137"/>
    </source>
</evidence>
<keyword evidence="11" id="KW-0067">ATP-binding</keyword>
<dbReference type="Pfam" id="PF13807">
    <property type="entry name" value="GNVR"/>
    <property type="match status" value="1"/>
</dbReference>
<dbReference type="InterPro" id="IPR050445">
    <property type="entry name" value="Bact_polysacc_biosynth/exp"/>
</dbReference>
<dbReference type="EMBL" id="MTPW01000001">
    <property type="protein sequence ID" value="PQJ33043.1"/>
    <property type="molecule type" value="Genomic_DNA"/>
</dbReference>
<dbReference type="InterPro" id="IPR005702">
    <property type="entry name" value="Wzc-like_C"/>
</dbReference>
<evidence type="ECO:0000259" key="18">
    <source>
        <dbReference type="Pfam" id="PF13614"/>
    </source>
</evidence>
<comment type="similarity">
    <text evidence="3">Belongs to the etk/wzc family.</text>
</comment>
<sequence length="794" mass="88814">MNNQDNNTNEQSLRDQLKPFIKAWPWVILSVLFCIVVSQLYLRYATKKYQATASIIIKDTQMGGGLSETGVLGDMGLFGSNFNSVENEIEILKSKRLLSNVIDHFNLTTTYSRKGNVKESDVYTNRFLDVNHLKNDSIVQFKTPITFYVKEVNDSLFGLKLEADSQWMTKEYGEIININDQSLIFSPKSYDNNVSTEGNSEEATDLKIVIRPIELVVQDYHSRLTVNTSGKRGSVVNLSITDVVGERAEDVLNQLIEEYNKDAINDKNIVALNTAKFIEERLNDITKDLDSVETGIESFKTNKGLTDIGVETSLDLQKVNEIESELLKVETQLSIGRSLKEFMITDIEKSVTTSGLGINDPSLIGLINNYNEVLTTYQRVGQTSTSESPVMVKLSTELNSLKRGIFNSLDAYINGLKVEQNNLLRKSNQINTNISQVPNNEKTSRSVERNREVVEAIYLLLREKQETTAISLAVTAPKAKIVDSGYAPETPVSPKPKIILLAALVLGVLIPLGLVYLKQIFYNKIESRKDLERNLPQVSILGEVPKLESDAKDRIIPNDRSVLAESFRIIRTNLQYKLGALNHDDTKVVLVTSTVKGEGKTTTAFNLASTFAYSGKKVLLIGGDIRNPQLHRFFDASLKRKKGVTEYLVNSDLKLVDLVVPVDDNSNLHMLLSGSIPPNPAELWMQSRTKDMIEEAKGMYDLVIIDSAPTIVVTDTFLINKFADVTVYVTRANHTDRGLLEFISDTIKDGKLTNVAAVINSVKLTNFGYGNKYGYSYSADKKTFMERLKAKLNF</sequence>
<evidence type="ECO:0000256" key="5">
    <source>
        <dbReference type="ARBA" id="ARBA00022475"/>
    </source>
</evidence>
<keyword evidence="6" id="KW-0997">Cell inner membrane</keyword>
<keyword evidence="13 16" id="KW-0472">Membrane</keyword>
<feature type="domain" description="Tyrosine-protein kinase G-rich" evidence="19">
    <location>
        <begin position="447"/>
        <end position="519"/>
    </location>
</feature>
<evidence type="ECO:0000259" key="17">
    <source>
        <dbReference type="Pfam" id="PF02706"/>
    </source>
</evidence>
<evidence type="ECO:0000259" key="19">
    <source>
        <dbReference type="Pfam" id="PF13807"/>
    </source>
</evidence>
<gene>
    <name evidence="20" type="ORF">BST92_14425</name>
</gene>
<evidence type="ECO:0000256" key="1">
    <source>
        <dbReference type="ARBA" id="ARBA00004429"/>
    </source>
</evidence>